<feature type="chain" id="PRO_5036380143" description="Secreted protein" evidence="1">
    <location>
        <begin position="22"/>
        <end position="78"/>
    </location>
</feature>
<evidence type="ECO:0000313" key="4">
    <source>
        <dbReference type="Proteomes" id="UP000429607"/>
    </source>
</evidence>
<evidence type="ECO:0000256" key="1">
    <source>
        <dbReference type="SAM" id="SignalP"/>
    </source>
</evidence>
<evidence type="ECO:0000313" key="2">
    <source>
        <dbReference type="EMBL" id="KAE9033239.1"/>
    </source>
</evidence>
<evidence type="ECO:0000313" key="3">
    <source>
        <dbReference type="EMBL" id="KAE9037152.1"/>
    </source>
</evidence>
<name>A0A6A3MPA2_9STRA</name>
<dbReference type="AlphaFoldDB" id="A0A6A3MPA2"/>
<reference evidence="4 5" key="1">
    <citation type="submission" date="2018-09" db="EMBL/GenBank/DDBJ databases">
        <title>Genomic investigation of the strawberry pathogen Phytophthora fragariae indicates pathogenicity is determined by transcriptional variation in three key races.</title>
        <authorList>
            <person name="Adams T.M."/>
            <person name="Armitage A.D."/>
            <person name="Sobczyk M.K."/>
            <person name="Bates H.J."/>
            <person name="Dunwell J.M."/>
            <person name="Nellist C.F."/>
            <person name="Harrison R.J."/>
        </authorList>
    </citation>
    <scope>NUCLEOTIDE SEQUENCE [LARGE SCALE GENOMIC DNA]</scope>
    <source>
        <strain evidence="3 4">SCRP249</strain>
        <strain evidence="2 5">SCRP324</strain>
    </source>
</reference>
<protein>
    <recommendedName>
        <fullName evidence="6">Secreted protein</fullName>
    </recommendedName>
</protein>
<dbReference type="Proteomes" id="UP000435112">
    <property type="component" value="Unassembled WGS sequence"/>
</dbReference>
<organism evidence="2 5">
    <name type="scientific">Phytophthora rubi</name>
    <dbReference type="NCBI Taxonomy" id="129364"/>
    <lineage>
        <taxon>Eukaryota</taxon>
        <taxon>Sar</taxon>
        <taxon>Stramenopiles</taxon>
        <taxon>Oomycota</taxon>
        <taxon>Peronosporomycetes</taxon>
        <taxon>Peronosporales</taxon>
        <taxon>Peronosporaceae</taxon>
        <taxon>Phytophthora</taxon>
    </lineage>
</organism>
<accession>A0A6A3MPA2</accession>
<gene>
    <name evidence="3" type="ORF">PR001_g8505</name>
    <name evidence="2" type="ORF">PR002_g8775</name>
</gene>
<dbReference type="EMBL" id="QXFU01000451">
    <property type="protein sequence ID" value="KAE9033239.1"/>
    <property type="molecule type" value="Genomic_DNA"/>
</dbReference>
<evidence type="ECO:0008006" key="6">
    <source>
        <dbReference type="Google" id="ProtNLM"/>
    </source>
</evidence>
<evidence type="ECO:0000313" key="5">
    <source>
        <dbReference type="Proteomes" id="UP000435112"/>
    </source>
</evidence>
<keyword evidence="1" id="KW-0732">Signal</keyword>
<comment type="caution">
    <text evidence="2">The sequence shown here is derived from an EMBL/GenBank/DDBJ whole genome shotgun (WGS) entry which is preliminary data.</text>
</comment>
<feature type="signal peptide" evidence="1">
    <location>
        <begin position="1"/>
        <end position="21"/>
    </location>
</feature>
<sequence length="78" mass="8364">MHQALVAWSAISLPCSHSSTACHLWWASMDPVTTTTRSASQTAPTHKHNSIAPDAHATHATKSTATSRQVALLHFHAP</sequence>
<dbReference type="EMBL" id="QXFV01000451">
    <property type="protein sequence ID" value="KAE9037152.1"/>
    <property type="molecule type" value="Genomic_DNA"/>
</dbReference>
<dbReference type="Proteomes" id="UP000429607">
    <property type="component" value="Unassembled WGS sequence"/>
</dbReference>
<proteinExistence type="predicted"/>